<feature type="binding site" evidence="7">
    <location>
        <position position="310"/>
    </location>
    <ligand>
        <name>Zn(2+)</name>
        <dbReference type="ChEBI" id="CHEBI:29105"/>
    </ligand>
</feature>
<comment type="caution">
    <text evidence="9">The sequence shown here is derived from an EMBL/GenBank/DDBJ whole genome shotgun (WGS) entry which is preliminary data.</text>
</comment>
<feature type="domain" description="tRNA-guanine(15) transglycosylase-like" evidence="8">
    <location>
        <begin position="15"/>
        <end position="368"/>
    </location>
</feature>
<organism evidence="9 10">
    <name type="scientific">Acanthopleuribacter pedis</name>
    <dbReference type="NCBI Taxonomy" id="442870"/>
    <lineage>
        <taxon>Bacteria</taxon>
        <taxon>Pseudomonadati</taxon>
        <taxon>Acidobacteriota</taxon>
        <taxon>Holophagae</taxon>
        <taxon>Acanthopleuribacterales</taxon>
        <taxon>Acanthopleuribacteraceae</taxon>
        <taxon>Acanthopleuribacter</taxon>
    </lineage>
</organism>
<protein>
    <recommendedName>
        <fullName evidence="7">Queuine tRNA-ribosyltransferase</fullName>
        <ecNumber evidence="7">2.4.2.29</ecNumber>
    </recommendedName>
    <alternativeName>
        <fullName evidence="7">Guanine insertion enzyme</fullName>
    </alternativeName>
    <alternativeName>
        <fullName evidence="7">tRNA-guanine transglycosylase</fullName>
    </alternativeName>
</protein>
<dbReference type="PANTHER" id="PTHR46499:SF1">
    <property type="entry name" value="QUEUINE TRNA-RIBOSYLTRANSFERASE"/>
    <property type="match status" value="1"/>
</dbReference>
<dbReference type="Pfam" id="PF01702">
    <property type="entry name" value="TGT"/>
    <property type="match status" value="1"/>
</dbReference>
<dbReference type="GO" id="GO:0046872">
    <property type="term" value="F:metal ion binding"/>
    <property type="evidence" value="ECO:0007669"/>
    <property type="project" value="UniProtKB-KW"/>
</dbReference>
<feature type="binding site" evidence="7">
    <location>
        <position position="307"/>
    </location>
    <ligand>
        <name>Zn(2+)</name>
        <dbReference type="ChEBI" id="CHEBI:29105"/>
    </ligand>
</feature>
<dbReference type="EC" id="2.4.2.29" evidence="7"/>
<feature type="binding site" evidence="7">
    <location>
        <position position="217"/>
    </location>
    <ligand>
        <name>substrate</name>
    </ligand>
</feature>
<dbReference type="UniPathway" id="UPA00392"/>
<keyword evidence="7" id="KW-0862">Zinc</keyword>
<dbReference type="AlphaFoldDB" id="A0A8J7Q8U0"/>
<comment type="cofactor">
    <cofactor evidence="7">
        <name>Zn(2+)</name>
        <dbReference type="ChEBI" id="CHEBI:29105"/>
    </cofactor>
    <text evidence="7">Binds 1 zinc ion per subunit.</text>
</comment>
<evidence type="ECO:0000256" key="6">
    <source>
        <dbReference type="ARBA" id="ARBA00050112"/>
    </source>
</evidence>
<dbReference type="NCBIfam" id="TIGR00430">
    <property type="entry name" value="Q_tRNA_tgt"/>
    <property type="match status" value="1"/>
</dbReference>
<dbReference type="InterPro" id="IPR050076">
    <property type="entry name" value="ArchSynthase1/Queuine_TRR"/>
</dbReference>
<feature type="binding site" evidence="7">
    <location>
        <position position="190"/>
    </location>
    <ligand>
        <name>substrate</name>
    </ligand>
</feature>
<dbReference type="GO" id="GO:0008616">
    <property type="term" value="P:tRNA queuosine(34) biosynthetic process"/>
    <property type="evidence" value="ECO:0007669"/>
    <property type="project" value="UniProtKB-UniRule"/>
</dbReference>
<evidence type="ECO:0000313" key="9">
    <source>
        <dbReference type="EMBL" id="MBO1319039.1"/>
    </source>
</evidence>
<keyword evidence="10" id="KW-1185">Reference proteome</keyword>
<sequence length="398" mass="43766">MPLFKFAISKKDRDSGARLGRLETAHGGVDTPVFMAVGTQGTVKGMTPRQLSDCGVGMVLGNTYHLMLRPGSERIAQLGGLHRFMAWDGPILTDSGGFQVFSLADLTKRDDRGVTFRSHIDGDLIRLDPERSMKVQRDLGSDVVMAFDDCTPYPADHAATRASMALTHRWADHSLNYFQGGHQSLFGIVQGGMYADLRDASVRELCAKPFAGFAVGGLSVGEPKELMYPILRHTAPQLPEDKPRYLMGVGTPADLVNAVSAGIDMFDCVMPTRNARNGYAFTSEGPVSIKQAAHKDSDLPLDPNCDCYTCTRFTRAYLNHIYRAGEILASVLMTLHNLSFYQNLMANMRRAIAADRFPAFKEQILQVYGARDILDYTLPDNATIEAHARNVEDHPSCG</sequence>
<keyword evidence="4 7" id="KW-0819">tRNA processing</keyword>
<feature type="region of interest" description="RNA binding; important for wobble base 34 recognition" evidence="7">
    <location>
        <begin position="272"/>
        <end position="276"/>
    </location>
</feature>
<feature type="binding site" evidence="7">
    <location>
        <position position="305"/>
    </location>
    <ligand>
        <name>Zn(2+)</name>
        <dbReference type="ChEBI" id="CHEBI:29105"/>
    </ligand>
</feature>
<comment type="function">
    <text evidence="7">Catalyzes the base-exchange of a guanine (G) residue with the queuine precursor 7-aminomethyl-7-deazaguanine (PreQ1) at position 34 (anticodon wobble position) in tRNAs with GU(N) anticodons (tRNA-Asp, -Asn, -His and -Tyr). Catalysis occurs through a double-displacement mechanism. The nucleophile active site attacks the C1' of nucleotide 34 to detach the guanine base from the RNA, forming a covalent enzyme-RNA intermediate. The proton acceptor active site deprotonates the incoming PreQ1, allowing a nucleophilic attack on the C1' of the ribose to form the product. After dissociation, two additional enzymatic reactions on the tRNA convert PreQ1 to queuine (Q), resulting in the hypermodified nucleoside queuosine (7-(((4,5-cis-dihydroxy-2-cyclopenten-1-yl)amino)methyl)-7-deazaguanosine).</text>
</comment>
<evidence type="ECO:0000256" key="3">
    <source>
        <dbReference type="ARBA" id="ARBA00022679"/>
    </source>
</evidence>
<feature type="binding site" evidence="7">
    <location>
        <position position="148"/>
    </location>
    <ligand>
        <name>substrate</name>
    </ligand>
</feature>
<feature type="active site" description="Nucleophile" evidence="7">
    <location>
        <position position="267"/>
    </location>
</feature>
<dbReference type="SUPFAM" id="SSF51713">
    <property type="entry name" value="tRNA-guanine transglycosylase"/>
    <property type="match status" value="1"/>
</dbReference>
<evidence type="ECO:0000256" key="4">
    <source>
        <dbReference type="ARBA" id="ARBA00022694"/>
    </source>
</evidence>
<evidence type="ECO:0000256" key="7">
    <source>
        <dbReference type="HAMAP-Rule" id="MF_00168"/>
    </source>
</evidence>
<evidence type="ECO:0000259" key="8">
    <source>
        <dbReference type="Pfam" id="PF01702"/>
    </source>
</evidence>
<feature type="binding site" evidence="7">
    <location>
        <begin position="94"/>
        <end position="98"/>
    </location>
    <ligand>
        <name>substrate</name>
    </ligand>
</feature>
<dbReference type="EMBL" id="JAFREP010000008">
    <property type="protein sequence ID" value="MBO1319039.1"/>
    <property type="molecule type" value="Genomic_DNA"/>
</dbReference>
<reference evidence="9" key="1">
    <citation type="submission" date="2021-03" db="EMBL/GenBank/DDBJ databases">
        <authorList>
            <person name="Wang G."/>
        </authorList>
    </citation>
    <scope>NUCLEOTIDE SEQUENCE</scope>
    <source>
        <strain evidence="9">KCTC 12899</strain>
    </source>
</reference>
<accession>A0A8J7Q8U0</accession>
<comment type="catalytic activity">
    <reaction evidence="6 7">
        <text>7-aminomethyl-7-carbaguanine + guanosine(34) in tRNA = 7-aminomethyl-7-carbaguanosine(34) in tRNA + guanine</text>
        <dbReference type="Rhea" id="RHEA:24104"/>
        <dbReference type="Rhea" id="RHEA-COMP:10341"/>
        <dbReference type="Rhea" id="RHEA-COMP:10342"/>
        <dbReference type="ChEBI" id="CHEBI:16235"/>
        <dbReference type="ChEBI" id="CHEBI:58703"/>
        <dbReference type="ChEBI" id="CHEBI:74269"/>
        <dbReference type="ChEBI" id="CHEBI:82833"/>
        <dbReference type="EC" id="2.4.2.29"/>
    </reaction>
</comment>
<keyword evidence="3 7" id="KW-0808">Transferase</keyword>
<dbReference type="InterPro" id="IPR036511">
    <property type="entry name" value="TGT-like_sf"/>
</dbReference>
<evidence type="ECO:0000256" key="5">
    <source>
        <dbReference type="ARBA" id="ARBA00022785"/>
    </source>
</evidence>
<name>A0A8J7Q8U0_9BACT</name>
<proteinExistence type="inferred from homology"/>
<dbReference type="FunFam" id="3.20.20.105:FF:000001">
    <property type="entry name" value="Queuine tRNA-ribosyltransferase"/>
    <property type="match status" value="1"/>
</dbReference>
<dbReference type="Proteomes" id="UP000664417">
    <property type="component" value="Unassembled WGS sequence"/>
</dbReference>
<comment type="pathway">
    <text evidence="1 7">tRNA modification; tRNA-queuosine biosynthesis.</text>
</comment>
<evidence type="ECO:0000256" key="1">
    <source>
        <dbReference type="ARBA" id="ARBA00004691"/>
    </source>
</evidence>
<dbReference type="InterPro" id="IPR002616">
    <property type="entry name" value="tRNA_ribo_trans-like"/>
</dbReference>
<feature type="region of interest" description="RNA binding" evidence="7">
    <location>
        <begin position="248"/>
        <end position="254"/>
    </location>
</feature>
<gene>
    <name evidence="7 9" type="primary">tgt</name>
    <name evidence="9" type="ORF">J3U88_11270</name>
</gene>
<comment type="similarity">
    <text evidence="7">Belongs to the queuine tRNA-ribosyltransferase family.</text>
</comment>
<dbReference type="Gene3D" id="3.20.20.105">
    <property type="entry name" value="Queuine tRNA-ribosyltransferase-like"/>
    <property type="match status" value="1"/>
</dbReference>
<feature type="binding site" evidence="7">
    <location>
        <position position="336"/>
    </location>
    <ligand>
        <name>Zn(2+)</name>
        <dbReference type="ChEBI" id="CHEBI:29105"/>
    </ligand>
</feature>
<dbReference type="NCBIfam" id="TIGR00449">
    <property type="entry name" value="tgt_general"/>
    <property type="match status" value="1"/>
</dbReference>
<evidence type="ECO:0000313" key="10">
    <source>
        <dbReference type="Proteomes" id="UP000664417"/>
    </source>
</evidence>
<keyword evidence="7" id="KW-0479">Metal-binding</keyword>
<keyword evidence="5 7" id="KW-0671">Queuosine biosynthesis</keyword>
<dbReference type="GO" id="GO:0005829">
    <property type="term" value="C:cytosol"/>
    <property type="evidence" value="ECO:0007669"/>
    <property type="project" value="TreeGrafter"/>
</dbReference>
<dbReference type="PANTHER" id="PTHR46499">
    <property type="entry name" value="QUEUINE TRNA-RIBOSYLTRANSFERASE"/>
    <property type="match status" value="1"/>
</dbReference>
<evidence type="ECO:0000256" key="2">
    <source>
        <dbReference type="ARBA" id="ARBA00022676"/>
    </source>
</evidence>
<dbReference type="GO" id="GO:0008479">
    <property type="term" value="F:tRNA-guanosine(34) queuine transglycosylase activity"/>
    <property type="evidence" value="ECO:0007669"/>
    <property type="project" value="UniProtKB-UniRule"/>
</dbReference>
<dbReference type="InterPro" id="IPR004803">
    <property type="entry name" value="TGT"/>
</dbReference>
<feature type="active site" description="Proton acceptor" evidence="7">
    <location>
        <position position="94"/>
    </location>
</feature>
<dbReference type="HAMAP" id="MF_00168">
    <property type="entry name" value="Q_tRNA_Tgt"/>
    <property type="match status" value="1"/>
</dbReference>
<comment type="subunit">
    <text evidence="7">Homodimer. Within each dimer, one monomer is responsible for RNA recognition and catalysis, while the other monomer binds to the replacement base PreQ1.</text>
</comment>
<keyword evidence="2 7" id="KW-0328">Glycosyltransferase</keyword>